<dbReference type="GeneID" id="37070732"/>
<dbReference type="SUPFAM" id="SSF48452">
    <property type="entry name" value="TPR-like"/>
    <property type="match status" value="1"/>
</dbReference>
<dbReference type="PROSITE" id="PS51048">
    <property type="entry name" value="SGS"/>
    <property type="match status" value="1"/>
</dbReference>
<dbReference type="PANTHER" id="PTHR45862">
    <property type="entry name" value="PROTEIN SGT1 HOMOLOG"/>
    <property type="match status" value="1"/>
</dbReference>
<accession>A0A317W100</accession>
<dbReference type="InterPro" id="IPR007052">
    <property type="entry name" value="CS_dom"/>
</dbReference>
<reference evidence="4 5" key="1">
    <citation type="submission" date="2016-12" db="EMBL/GenBank/DDBJ databases">
        <title>The genomes of Aspergillus section Nigri reveals drivers in fungal speciation.</title>
        <authorList>
            <consortium name="DOE Joint Genome Institute"/>
            <person name="Vesth T.C."/>
            <person name="Nybo J."/>
            <person name="Theobald S."/>
            <person name="Brandl J."/>
            <person name="Frisvad J.C."/>
            <person name="Nielsen K.F."/>
            <person name="Lyhne E.K."/>
            <person name="Kogle M.E."/>
            <person name="Kuo A."/>
            <person name="Riley R."/>
            <person name="Clum A."/>
            <person name="Nolan M."/>
            <person name="Lipzen A."/>
            <person name="Salamov A."/>
            <person name="Henrissat B."/>
            <person name="Wiebenga A."/>
            <person name="De Vries R.P."/>
            <person name="Grigoriev I.V."/>
            <person name="Mortensen U.H."/>
            <person name="Andersen M.R."/>
            <person name="Baker S.E."/>
        </authorList>
    </citation>
    <scope>NUCLEOTIDE SEQUENCE [LARGE SCALE GENOMIC DNA]</scope>
    <source>
        <strain evidence="4 5">CBS 117.55</strain>
    </source>
</reference>
<dbReference type="OrthoDB" id="1898560at2759"/>
<dbReference type="EMBL" id="MSFL01000015">
    <property type="protein sequence ID" value="PWY79569.1"/>
    <property type="molecule type" value="Genomic_DNA"/>
</dbReference>
<feature type="compositionally biased region" description="Basic and acidic residues" evidence="2">
    <location>
        <begin position="239"/>
        <end position="248"/>
    </location>
</feature>
<gene>
    <name evidence="4" type="ORF">BO70DRAFT_50552</name>
</gene>
<dbReference type="GO" id="GO:0051087">
    <property type="term" value="F:protein-folding chaperone binding"/>
    <property type="evidence" value="ECO:0007669"/>
    <property type="project" value="InterPro"/>
</dbReference>
<feature type="compositionally biased region" description="Low complexity" evidence="2">
    <location>
        <begin position="195"/>
        <end position="215"/>
    </location>
</feature>
<dbReference type="Pfam" id="PF04969">
    <property type="entry name" value="CS"/>
    <property type="match status" value="1"/>
</dbReference>
<dbReference type="Pfam" id="PF05002">
    <property type="entry name" value="SGS"/>
    <property type="match status" value="1"/>
</dbReference>
<dbReference type="InterPro" id="IPR008978">
    <property type="entry name" value="HSP20-like_chaperone"/>
</dbReference>
<evidence type="ECO:0000256" key="2">
    <source>
        <dbReference type="SAM" id="MobiDB-lite"/>
    </source>
</evidence>
<dbReference type="SUPFAM" id="SSF49764">
    <property type="entry name" value="HSP20-like chaperones"/>
    <property type="match status" value="1"/>
</dbReference>
<sequence length="325" mass="35344">MNAATLGDAALSASSYPTAVLHFTTALIAHPRSPAYYTKRSTAFSRLKPPNYDAALRDADVAVLLALERGKRELVLAAQMRRGIALFQLGRWGDAAFVFGSVEAKVKDEKEEVKEVKKEQEGKKVVEKVRHEWYQSGESVVVTLYVKGVAKDKVSVMSTKVEIVLRKHSTGQKWSALETLPTDIKVSDRQSALGATPPATTTAATAAPTGPAYPTSSRHGVKDWDKLASDLTAKKKKSESKDKKKDGGEEGEDDDDDGNVSDHDGADPVDSFFKKLYADADPDTRRAMIKSYTESQGTSLSTNWDEVGQGPVKVQPPSKLCCLLL</sequence>
<name>A0A317W100_9EURO</name>
<feature type="region of interest" description="Disordered" evidence="2">
    <location>
        <begin position="188"/>
        <end position="271"/>
    </location>
</feature>
<protein>
    <submittedName>
        <fullName evidence="4">SGS-domain-containing protein</fullName>
    </submittedName>
</protein>
<comment type="caution">
    <text evidence="4">The sequence shown here is derived from an EMBL/GenBank/DDBJ whole genome shotgun (WGS) entry which is preliminary data.</text>
</comment>
<comment type="similarity">
    <text evidence="1">Belongs to the SGT1 family.</text>
</comment>
<proteinExistence type="inferred from homology"/>
<evidence type="ECO:0000259" key="3">
    <source>
        <dbReference type="PROSITE" id="PS51048"/>
    </source>
</evidence>
<organism evidence="4 5">
    <name type="scientific">Aspergillus heteromorphus CBS 117.55</name>
    <dbReference type="NCBI Taxonomy" id="1448321"/>
    <lineage>
        <taxon>Eukaryota</taxon>
        <taxon>Fungi</taxon>
        <taxon>Dikarya</taxon>
        <taxon>Ascomycota</taxon>
        <taxon>Pezizomycotina</taxon>
        <taxon>Eurotiomycetes</taxon>
        <taxon>Eurotiomycetidae</taxon>
        <taxon>Eurotiales</taxon>
        <taxon>Aspergillaceae</taxon>
        <taxon>Aspergillus</taxon>
        <taxon>Aspergillus subgen. Circumdati</taxon>
    </lineage>
</organism>
<evidence type="ECO:0000313" key="4">
    <source>
        <dbReference type="EMBL" id="PWY79569.1"/>
    </source>
</evidence>
<dbReference type="STRING" id="1448321.A0A317W100"/>
<dbReference type="InterPro" id="IPR011990">
    <property type="entry name" value="TPR-like_helical_dom_sf"/>
</dbReference>
<dbReference type="InterPro" id="IPR007699">
    <property type="entry name" value="SGS_dom"/>
</dbReference>
<dbReference type="Gene3D" id="1.25.40.10">
    <property type="entry name" value="Tetratricopeptide repeat domain"/>
    <property type="match status" value="1"/>
</dbReference>
<feature type="region of interest" description="Disordered" evidence="2">
    <location>
        <begin position="288"/>
        <end position="312"/>
    </location>
</feature>
<keyword evidence="5" id="KW-1185">Reference proteome</keyword>
<dbReference type="RefSeq" id="XP_025398592.1">
    <property type="nucleotide sequence ID" value="XM_025548495.1"/>
</dbReference>
<feature type="domain" description="SGS" evidence="3">
    <location>
        <begin position="212"/>
        <end position="325"/>
    </location>
</feature>
<feature type="compositionally biased region" description="Polar residues" evidence="2">
    <location>
        <begin position="292"/>
        <end position="304"/>
    </location>
</feature>
<dbReference type="AlphaFoldDB" id="A0A317W100"/>
<dbReference type="Proteomes" id="UP000247233">
    <property type="component" value="Unassembled WGS sequence"/>
</dbReference>
<dbReference type="InterPro" id="IPR044563">
    <property type="entry name" value="Sgt1-like"/>
</dbReference>
<dbReference type="Gene3D" id="2.60.40.790">
    <property type="match status" value="1"/>
</dbReference>
<feature type="compositionally biased region" description="Basic and acidic residues" evidence="2">
    <location>
        <begin position="260"/>
        <end position="271"/>
    </location>
</feature>
<evidence type="ECO:0000256" key="1">
    <source>
        <dbReference type="ARBA" id="ARBA00008509"/>
    </source>
</evidence>
<feature type="compositionally biased region" description="Acidic residues" evidence="2">
    <location>
        <begin position="249"/>
        <end position="259"/>
    </location>
</feature>
<evidence type="ECO:0000313" key="5">
    <source>
        <dbReference type="Proteomes" id="UP000247233"/>
    </source>
</evidence>
<dbReference type="VEuPathDB" id="FungiDB:BO70DRAFT_50552"/>